<dbReference type="EMBL" id="CP011071">
    <property type="protein sequence ID" value="AKA36002.1"/>
    <property type="molecule type" value="Genomic_DNA"/>
</dbReference>
<organism evidence="1 2">
    <name type="scientific">Flagellimonas lutaonensis</name>
    <dbReference type="NCBI Taxonomy" id="516051"/>
    <lineage>
        <taxon>Bacteria</taxon>
        <taxon>Pseudomonadati</taxon>
        <taxon>Bacteroidota</taxon>
        <taxon>Flavobacteriia</taxon>
        <taxon>Flavobacteriales</taxon>
        <taxon>Flavobacteriaceae</taxon>
        <taxon>Flagellimonas</taxon>
    </lineage>
</organism>
<evidence type="ECO:0000313" key="1">
    <source>
        <dbReference type="EMBL" id="AKA36002.1"/>
    </source>
</evidence>
<gene>
    <name evidence="1" type="ORF">VC82_2423</name>
</gene>
<accession>A0A0D5YUI0</accession>
<dbReference type="OrthoDB" id="1046747at2"/>
<sequence>MNNSIGIILLCLFLFSCSDRKSDLSKKNDASDYGLNGRVKSVKSQIYSLIIEKDTFRIGEKENGLGTDRNSLLEFDERGNLISSKEFLSNGKISEEVTQEFDKENRLVNRKEVDNYGKGSFLDYKYIYNSADSLTQVMISGNDFKRIHQIERDENNQPIKREVIQSDTVYLTYIAEYDNNNNMISEKEFRYDSIPVKLIERTFNEQNLKEKEQIVEYKSWDTLHYSNIYVYNNKKKLIHCQYNIENDSVYNEVKNSYHENGKLKESIWTPKGSLYYVVSVEKYNENGDLVERSRLPSDGDPKQTWNYKYKYDTQNNWIERINFKHDQPLRIVKRTIEYFE</sequence>
<name>A0A0D5YUI0_9FLAO</name>
<dbReference type="Proteomes" id="UP000032726">
    <property type="component" value="Chromosome"/>
</dbReference>
<keyword evidence="2" id="KW-1185">Reference proteome</keyword>
<dbReference type="AlphaFoldDB" id="A0A0D5YUI0"/>
<dbReference type="Gene3D" id="2.180.10.10">
    <property type="entry name" value="RHS repeat-associated core"/>
    <property type="match status" value="1"/>
</dbReference>
<dbReference type="HOGENOM" id="CLU_825829_0_0_10"/>
<dbReference type="KEGG" id="mlt:VC82_2423"/>
<protein>
    <submittedName>
        <fullName evidence="1">Uncharacterized protein</fullName>
    </submittedName>
</protein>
<dbReference type="RefSeq" id="WP_157518085.1">
    <property type="nucleotide sequence ID" value="NZ_CP011071.1"/>
</dbReference>
<reference evidence="1 2" key="1">
    <citation type="submission" date="2015-03" db="EMBL/GenBank/DDBJ databases">
        <title>Complete genome sequence of Muricauda lutaonensis CC-HSB-11T, isolated from a coastal hot spring.</title>
        <authorList>
            <person name="Kim K.M."/>
        </authorList>
    </citation>
    <scope>NUCLEOTIDE SEQUENCE [LARGE SCALE GENOMIC DNA]</scope>
    <source>
        <strain evidence="1 2">CC-HSB-11</strain>
    </source>
</reference>
<dbReference type="STRING" id="516051.VC82_2423"/>
<evidence type="ECO:0000313" key="2">
    <source>
        <dbReference type="Proteomes" id="UP000032726"/>
    </source>
</evidence>
<proteinExistence type="predicted"/>